<gene>
    <name evidence="1" type="ORF">GLP15_300</name>
</gene>
<organism evidence="1 2">
    <name type="scientific">Giardia intestinalis (strain P15)</name>
    <name type="common">Giardia lamblia</name>
    <dbReference type="NCBI Taxonomy" id="658858"/>
    <lineage>
        <taxon>Eukaryota</taxon>
        <taxon>Metamonada</taxon>
        <taxon>Diplomonadida</taxon>
        <taxon>Hexamitidae</taxon>
        <taxon>Giardiinae</taxon>
        <taxon>Giardia</taxon>
    </lineage>
</organism>
<dbReference type="EMBL" id="ACVC01000158">
    <property type="protein sequence ID" value="EFO62906.1"/>
    <property type="molecule type" value="Genomic_DNA"/>
</dbReference>
<proteinExistence type="predicted"/>
<dbReference type="AlphaFoldDB" id="E1F3N4"/>
<accession>E1F3N4</accession>
<name>E1F3N4_GIAIA</name>
<reference evidence="1 2" key="1">
    <citation type="journal article" date="2010" name="BMC Genomics">
        <title>Genome analysis and comparative genomics of a Giardia intestinalis assemblage E isolate.</title>
        <authorList>
            <person name="Jerlstrom-Hultqvist J."/>
            <person name="Franzen O."/>
            <person name="Ankarklev J."/>
            <person name="Xu F."/>
            <person name="Nohynkova E."/>
            <person name="Andersson J.O."/>
            <person name="Svard S.G."/>
            <person name="Andersson B."/>
        </authorList>
    </citation>
    <scope>NUCLEOTIDE SEQUENCE [LARGE SCALE GENOMIC DNA]</scope>
    <source>
        <strain evidence="1 2">P15</strain>
    </source>
</reference>
<dbReference type="OMA" id="WLPNIHL"/>
<evidence type="ECO:0000313" key="2">
    <source>
        <dbReference type="Proteomes" id="UP000008974"/>
    </source>
</evidence>
<comment type="caution">
    <text evidence="1">The sequence shown here is derived from an EMBL/GenBank/DDBJ whole genome shotgun (WGS) entry which is preliminary data.</text>
</comment>
<protein>
    <submittedName>
        <fullName evidence="1">Uncharacterized protein</fullName>
    </submittedName>
</protein>
<evidence type="ECO:0000313" key="1">
    <source>
        <dbReference type="EMBL" id="EFO62906.1"/>
    </source>
</evidence>
<dbReference type="Proteomes" id="UP000008974">
    <property type="component" value="Unassembled WGS sequence"/>
</dbReference>
<dbReference type="VEuPathDB" id="GiardiaDB:GLP15_300"/>
<sequence length="318" mass="36402">MTPDDASLRLLVVEYVTGERGDSEHLPEHILCRIDSIVSSLIMVRKAYLQFVESEALQSEEILQIRSPPENPCPKSSSADCQGTPIAVPILGGTPETAELVRLLDRAHPTADCPTLLAEPSHPLQTPEHRRLSLMERLQPRSFALPNTPVSNPLADFESYTVFQLRQSLKQLGKKYFTREQAVQTLRGEHATRGWLPNIHLTQFQLMSPARRQTLEETITDWIKGSPWYLLILTFVPVNKYKMLEHMKRCKINVSLETLSNYLLNNNVLMAEREETDTTSLDANKLKIRYPKENGEKQLTLSEIITPRDRKAKRRVRR</sequence>
<dbReference type="OrthoDB" id="10253868at2759"/>